<dbReference type="OrthoDB" id="101614at2759"/>
<protein>
    <recommendedName>
        <fullName evidence="3">Reverse transcriptase domain-containing protein</fullName>
    </recommendedName>
</protein>
<accession>A0A371FWH8</accession>
<evidence type="ECO:0000313" key="1">
    <source>
        <dbReference type="EMBL" id="RDX82669.1"/>
    </source>
</evidence>
<reference evidence="1" key="1">
    <citation type="submission" date="2018-05" db="EMBL/GenBank/DDBJ databases">
        <title>Draft genome of Mucuna pruriens seed.</title>
        <authorList>
            <person name="Nnadi N.E."/>
            <person name="Vos R."/>
            <person name="Hasami M.H."/>
            <person name="Devisetty U.K."/>
            <person name="Aguiy J.C."/>
        </authorList>
    </citation>
    <scope>NUCLEOTIDE SEQUENCE [LARGE SCALE GENOMIC DNA]</scope>
    <source>
        <strain evidence="1">JCA_2017</strain>
    </source>
</reference>
<sequence length="66" mass="7780">MDKVFKEIMGIDIEVYVDDMVVKSIEAAGHYRALEREALTSTQPREMLIRGSRWEIPWIYVDGKRH</sequence>
<dbReference type="AlphaFoldDB" id="A0A371FWH8"/>
<evidence type="ECO:0000313" key="2">
    <source>
        <dbReference type="Proteomes" id="UP000257109"/>
    </source>
</evidence>
<evidence type="ECO:0008006" key="3">
    <source>
        <dbReference type="Google" id="ProtNLM"/>
    </source>
</evidence>
<dbReference type="Proteomes" id="UP000257109">
    <property type="component" value="Unassembled WGS sequence"/>
</dbReference>
<dbReference type="EMBL" id="QJKJ01007581">
    <property type="protein sequence ID" value="RDX82669.1"/>
    <property type="molecule type" value="Genomic_DNA"/>
</dbReference>
<name>A0A371FWH8_MUCPR</name>
<gene>
    <name evidence="1" type="ORF">CR513_36522</name>
</gene>
<proteinExistence type="predicted"/>
<organism evidence="1 2">
    <name type="scientific">Mucuna pruriens</name>
    <name type="common">Velvet bean</name>
    <name type="synonym">Dolichos pruriens</name>
    <dbReference type="NCBI Taxonomy" id="157652"/>
    <lineage>
        <taxon>Eukaryota</taxon>
        <taxon>Viridiplantae</taxon>
        <taxon>Streptophyta</taxon>
        <taxon>Embryophyta</taxon>
        <taxon>Tracheophyta</taxon>
        <taxon>Spermatophyta</taxon>
        <taxon>Magnoliopsida</taxon>
        <taxon>eudicotyledons</taxon>
        <taxon>Gunneridae</taxon>
        <taxon>Pentapetalae</taxon>
        <taxon>rosids</taxon>
        <taxon>fabids</taxon>
        <taxon>Fabales</taxon>
        <taxon>Fabaceae</taxon>
        <taxon>Papilionoideae</taxon>
        <taxon>50 kb inversion clade</taxon>
        <taxon>NPAAA clade</taxon>
        <taxon>indigoferoid/millettioid clade</taxon>
        <taxon>Phaseoleae</taxon>
        <taxon>Mucuna</taxon>
    </lineage>
</organism>
<feature type="non-terminal residue" evidence="1">
    <location>
        <position position="1"/>
    </location>
</feature>
<keyword evidence="2" id="KW-1185">Reference proteome</keyword>
<comment type="caution">
    <text evidence="1">The sequence shown here is derived from an EMBL/GenBank/DDBJ whole genome shotgun (WGS) entry which is preliminary data.</text>
</comment>